<dbReference type="AlphaFoldDB" id="A0A1V9H3J1"/>
<protein>
    <submittedName>
        <fullName evidence="1">Uncharacterized protein</fullName>
    </submittedName>
</protein>
<evidence type="ECO:0000313" key="2">
    <source>
        <dbReference type="Proteomes" id="UP000050546"/>
    </source>
</evidence>
<sequence length="60" mass="6874">MPTRACRWSRQVHAWGVARMRRKAPTPRSVRLPRIGSLCEVIAWGVATSDTTSHWRYVPA</sequence>
<dbReference type="EMBL" id="JPYI02000081">
    <property type="protein sequence ID" value="OQP77493.1"/>
    <property type="molecule type" value="Genomic_DNA"/>
</dbReference>
<dbReference type="Proteomes" id="UP000050546">
    <property type="component" value="Unassembled WGS sequence"/>
</dbReference>
<evidence type="ECO:0000313" key="1">
    <source>
        <dbReference type="EMBL" id="OQP77493.1"/>
    </source>
</evidence>
<name>A0A1V9H3J1_9XANT</name>
<organism evidence="1 2">
    <name type="scientific">Xanthomonas phaseoli pv. dieffenbachiae</name>
    <dbReference type="NCBI Taxonomy" id="92828"/>
    <lineage>
        <taxon>Bacteria</taxon>
        <taxon>Pseudomonadati</taxon>
        <taxon>Pseudomonadota</taxon>
        <taxon>Gammaproteobacteria</taxon>
        <taxon>Lysobacterales</taxon>
        <taxon>Lysobacteraceae</taxon>
        <taxon>Xanthomonas</taxon>
    </lineage>
</organism>
<dbReference type="RefSeq" id="WP_057679073.1">
    <property type="nucleotide sequence ID" value="NZ_JAGHVR010000005.1"/>
</dbReference>
<reference evidence="1 2" key="1">
    <citation type="journal article" date="2016" name="Plant Pathol.">
        <title>Genetic characterization of strains named as Xanthomonas axonopodis pv. dieffenbachiae leads to a taxonomic revision of the X. axonopodis species complex.</title>
        <authorList>
            <person name="Constantin E.C."/>
            <person name="Cleenwerck I."/>
            <person name="Maes M."/>
            <person name="Baeyen S."/>
            <person name="Van Malderghem C."/>
            <person name="De Vos P."/>
            <person name="Cottyn B."/>
        </authorList>
    </citation>
    <scope>NUCLEOTIDE SEQUENCE [LARGE SCALE GENOMIC DNA]</scope>
    <source>
        <strain evidence="1 2">LMG 25940</strain>
    </source>
</reference>
<reference evidence="1 2" key="2">
    <citation type="journal article" date="2017" name="Plant Pathol.">
        <title>Pathogenicity and virulence gene content of Xanthomonas strains infecting Araceae, formerly known as Xanthomonas axonopodis pv. dieffenbachiae.</title>
        <authorList>
            <person name="Constantin E.C."/>
            <person name="Haegeman A."/>
            <person name="Van Vaerenbergh J."/>
            <person name="Baeyen S."/>
            <person name="Van Malderghem C."/>
            <person name="Maes M."/>
            <person name="Cottyn B."/>
        </authorList>
    </citation>
    <scope>NUCLEOTIDE SEQUENCE [LARGE SCALE GENOMIC DNA]</scope>
    <source>
        <strain evidence="1 2">LMG 25940</strain>
    </source>
</reference>
<gene>
    <name evidence="1" type="ORF">IM53_014350</name>
</gene>
<proteinExistence type="predicted"/>
<accession>A0A1V9H3J1</accession>
<comment type="caution">
    <text evidence="1">The sequence shown here is derived from an EMBL/GenBank/DDBJ whole genome shotgun (WGS) entry which is preliminary data.</text>
</comment>